<comment type="similarity">
    <text evidence="7">Belongs to the FtsB family.</text>
</comment>
<keyword evidence="4 7" id="KW-1133">Transmembrane helix</keyword>
<evidence type="ECO:0000256" key="8">
    <source>
        <dbReference type="SAM" id="MobiDB-lite"/>
    </source>
</evidence>
<gene>
    <name evidence="7 9" type="primary">ftsB</name>
    <name evidence="9" type="ORF">GHNINEIG_01339</name>
</gene>
<sequence>MKAIYIVLAVFILILQIRLLSSDGGVGELLSLQNKLDELHVKIDALEDNNALLRKEVQDLQSSTEAIETIARQKLGMIAKDEAFIKVIELPKNTDPGSLDRPDDKAEQSQE</sequence>
<accession>A0A4P7NZS3</accession>
<dbReference type="RefSeq" id="WP_135795921.1">
    <property type="nucleotide sequence ID" value="NZ_CP032096.1"/>
</dbReference>
<keyword evidence="1 7" id="KW-1003">Cell membrane</keyword>
<evidence type="ECO:0000256" key="2">
    <source>
        <dbReference type="ARBA" id="ARBA00022618"/>
    </source>
</evidence>
<evidence type="ECO:0000256" key="4">
    <source>
        <dbReference type="ARBA" id="ARBA00022989"/>
    </source>
</evidence>
<feature type="region of interest" description="Disordered" evidence="8">
    <location>
        <begin position="92"/>
        <end position="111"/>
    </location>
</feature>
<keyword evidence="10" id="KW-1185">Reference proteome</keyword>
<evidence type="ECO:0000256" key="7">
    <source>
        <dbReference type="HAMAP-Rule" id="MF_00599"/>
    </source>
</evidence>
<keyword evidence="7" id="KW-0175">Coiled coil</keyword>
<comment type="subunit">
    <text evidence="7">Part of a complex composed of FtsB, FtsL and FtsQ.</text>
</comment>
<dbReference type="InterPro" id="IPR023081">
    <property type="entry name" value="Cell_div_FtsB"/>
</dbReference>
<keyword evidence="3 7" id="KW-0812">Transmembrane</keyword>
<dbReference type="Pfam" id="PF04977">
    <property type="entry name" value="DivIC"/>
    <property type="match status" value="1"/>
</dbReference>
<dbReference type="Proteomes" id="UP000296201">
    <property type="component" value="Chromosome"/>
</dbReference>
<dbReference type="PANTHER" id="PTHR37485">
    <property type="entry name" value="CELL DIVISION PROTEIN FTSB"/>
    <property type="match status" value="1"/>
</dbReference>
<keyword evidence="2 7" id="KW-0132">Cell division</keyword>
<feature type="coiled-coil region" evidence="7">
    <location>
        <begin position="29"/>
        <end position="63"/>
    </location>
</feature>
<proteinExistence type="inferred from homology"/>
<evidence type="ECO:0000256" key="3">
    <source>
        <dbReference type="ARBA" id="ARBA00022692"/>
    </source>
</evidence>
<feature type="compositionally biased region" description="Basic and acidic residues" evidence="8">
    <location>
        <begin position="98"/>
        <end position="111"/>
    </location>
</feature>
<dbReference type="PANTHER" id="PTHR37485:SF1">
    <property type="entry name" value="CELL DIVISION PROTEIN FTSB"/>
    <property type="match status" value="1"/>
</dbReference>
<evidence type="ECO:0000256" key="6">
    <source>
        <dbReference type="ARBA" id="ARBA00023306"/>
    </source>
</evidence>
<dbReference type="GO" id="GO:0043093">
    <property type="term" value="P:FtsZ-dependent cytokinesis"/>
    <property type="evidence" value="ECO:0007669"/>
    <property type="project" value="UniProtKB-UniRule"/>
</dbReference>
<dbReference type="InterPro" id="IPR007060">
    <property type="entry name" value="FtsL/DivIC"/>
</dbReference>
<dbReference type="GO" id="GO:0005886">
    <property type="term" value="C:plasma membrane"/>
    <property type="evidence" value="ECO:0007669"/>
    <property type="project" value="UniProtKB-SubCell"/>
</dbReference>
<dbReference type="GO" id="GO:0030428">
    <property type="term" value="C:cell septum"/>
    <property type="evidence" value="ECO:0007669"/>
    <property type="project" value="TreeGrafter"/>
</dbReference>
<dbReference type="AlphaFoldDB" id="A0A4P7NZS3"/>
<comment type="subcellular location">
    <subcellularLocation>
        <location evidence="7">Cell inner membrane</location>
        <topology evidence="7">Single-pass type II membrane protein</topology>
    </subcellularLocation>
    <text evidence="7">Localizes to the division septum.</text>
</comment>
<name>A0A4P7NZS3_9GAMM</name>
<evidence type="ECO:0000313" key="10">
    <source>
        <dbReference type="Proteomes" id="UP000296201"/>
    </source>
</evidence>
<evidence type="ECO:0000256" key="5">
    <source>
        <dbReference type="ARBA" id="ARBA00023136"/>
    </source>
</evidence>
<reference evidence="9 10" key="1">
    <citation type="submission" date="2018-08" db="EMBL/GenBank/DDBJ databases">
        <title>Horizontal acquisition of hydrogen conversion ability and other habitat adaptations in Hydrogenovibrio crunogenus strains.</title>
        <authorList>
            <person name="Gonnella G."/>
            <person name="Adam N."/>
            <person name="Perner M."/>
        </authorList>
    </citation>
    <scope>NUCLEOTIDE SEQUENCE [LARGE SCALE GENOMIC DNA]</scope>
    <source>
        <strain evidence="9 10">SP-41</strain>
    </source>
</reference>
<keyword evidence="7" id="KW-0997">Cell inner membrane</keyword>
<evidence type="ECO:0000313" key="9">
    <source>
        <dbReference type="EMBL" id="QBZ83287.1"/>
    </source>
</evidence>
<feature type="topological domain" description="Periplasmic" evidence="7">
    <location>
        <begin position="22"/>
        <end position="111"/>
    </location>
</feature>
<comment type="function">
    <text evidence="7">Essential cell division protein. May link together the upstream cell division proteins, which are predominantly cytoplasmic, with the downstream cell division proteins, which are predominantly periplasmic.</text>
</comment>
<keyword evidence="5 7" id="KW-0472">Membrane</keyword>
<keyword evidence="6 7" id="KW-0131">Cell cycle</keyword>
<dbReference type="HAMAP" id="MF_00599">
    <property type="entry name" value="FtsB"/>
    <property type="match status" value="1"/>
</dbReference>
<organism evidence="9 10">
    <name type="scientific">Hydrogenovibrio crunogenus</name>
    <dbReference type="NCBI Taxonomy" id="39765"/>
    <lineage>
        <taxon>Bacteria</taxon>
        <taxon>Pseudomonadati</taxon>
        <taxon>Pseudomonadota</taxon>
        <taxon>Gammaproteobacteria</taxon>
        <taxon>Thiotrichales</taxon>
        <taxon>Piscirickettsiaceae</taxon>
        <taxon>Hydrogenovibrio</taxon>
    </lineage>
</organism>
<dbReference type="GO" id="GO:0032153">
    <property type="term" value="C:cell division site"/>
    <property type="evidence" value="ECO:0007669"/>
    <property type="project" value="UniProtKB-UniRule"/>
</dbReference>
<protein>
    <recommendedName>
        <fullName evidence="7">Cell division protein FtsB</fullName>
    </recommendedName>
</protein>
<dbReference type="EMBL" id="CP032096">
    <property type="protein sequence ID" value="QBZ83287.1"/>
    <property type="molecule type" value="Genomic_DNA"/>
</dbReference>
<evidence type="ECO:0000256" key="1">
    <source>
        <dbReference type="ARBA" id="ARBA00022475"/>
    </source>
</evidence>
<feature type="topological domain" description="Cytoplasmic" evidence="7">
    <location>
        <begin position="1"/>
        <end position="3"/>
    </location>
</feature>
<dbReference type="OrthoDB" id="7061211at2"/>